<name>A0AA49GQC8_9BACT</name>
<gene>
    <name evidence="1" type="ORF">K4G66_04510</name>
</gene>
<accession>A0AA49GQC8</accession>
<dbReference type="AlphaFoldDB" id="A0AA49GQC8"/>
<protein>
    <recommendedName>
        <fullName evidence="2">Sulfotransferase</fullName>
    </recommendedName>
</protein>
<sequence>MSFEQKAVILNGLARGGTNIIWNILQSHPNVVSPVYEVNQIIGTRSFLTPLKPLLVSNPIPSLAPLINRFVHRRFTSYKLKNLAIEDNRYKTENTPYSPDEVHNATLCIKGVCSANNWDIDYSDLLYQSFPQVFFIGLVRNGYAICEGWKRRGVSPKKAGKLYARYVDQLVNDQARYPDYKIIKFEDALQAPFAVAETLFGFIQETPTAIPKLRIKVKKTVNLKQKHRTHYGELNRKYWFSQETIGEIIKPDINHLQVNGLSEQEKAIFKKEAQEALKYFSYE</sequence>
<reference evidence="1" key="2">
    <citation type="journal article" date="2024" name="Antonie Van Leeuwenhoek">
        <title>Roseihalotalea indica gen. nov., sp. nov., a halophilic Bacteroidetes from mesopelagic Southwest Indian Ocean with higher carbohydrate metabolic potential.</title>
        <authorList>
            <person name="Chen B."/>
            <person name="Zhang M."/>
            <person name="Lin D."/>
            <person name="Ye J."/>
            <person name="Tang K."/>
        </authorList>
    </citation>
    <scope>NUCLEOTIDE SEQUENCE</scope>
    <source>
        <strain evidence="1">TK19036</strain>
    </source>
</reference>
<evidence type="ECO:0008006" key="2">
    <source>
        <dbReference type="Google" id="ProtNLM"/>
    </source>
</evidence>
<dbReference type="InterPro" id="IPR027417">
    <property type="entry name" value="P-loop_NTPase"/>
</dbReference>
<reference evidence="1" key="1">
    <citation type="journal article" date="2023" name="Comput. Struct. Biotechnol. J.">
        <title>Discovery of a novel marine Bacteroidetes with a rich repertoire of carbohydrate-active enzymes.</title>
        <authorList>
            <person name="Chen B."/>
            <person name="Liu G."/>
            <person name="Chen Q."/>
            <person name="Wang H."/>
            <person name="Liu L."/>
            <person name="Tang K."/>
        </authorList>
    </citation>
    <scope>NUCLEOTIDE SEQUENCE</scope>
    <source>
        <strain evidence="1">TK19036</strain>
    </source>
</reference>
<dbReference type="EMBL" id="CP120682">
    <property type="protein sequence ID" value="WKN37969.1"/>
    <property type="molecule type" value="Genomic_DNA"/>
</dbReference>
<proteinExistence type="predicted"/>
<dbReference type="Gene3D" id="3.40.50.300">
    <property type="entry name" value="P-loop containing nucleotide triphosphate hydrolases"/>
    <property type="match status" value="1"/>
</dbReference>
<dbReference type="SUPFAM" id="SSF52540">
    <property type="entry name" value="P-loop containing nucleoside triphosphate hydrolases"/>
    <property type="match status" value="1"/>
</dbReference>
<organism evidence="1">
    <name type="scientific">Roseihalotalea indica</name>
    <dbReference type="NCBI Taxonomy" id="2867963"/>
    <lineage>
        <taxon>Bacteria</taxon>
        <taxon>Pseudomonadati</taxon>
        <taxon>Bacteroidota</taxon>
        <taxon>Cytophagia</taxon>
        <taxon>Cytophagales</taxon>
        <taxon>Catalimonadaceae</taxon>
        <taxon>Roseihalotalea</taxon>
    </lineage>
</organism>
<evidence type="ECO:0000313" key="1">
    <source>
        <dbReference type="EMBL" id="WKN37969.1"/>
    </source>
</evidence>